<proteinExistence type="predicted"/>
<evidence type="ECO:0008006" key="2">
    <source>
        <dbReference type="Google" id="ProtNLM"/>
    </source>
</evidence>
<sequence length="236" mass="26768">MTFFILIANADIGSGAEKAKTIKPFELQVSAGGSQKTGNTESSEARLSLDGAYTKANFITEFTGFYQYKEVDSYTDQNLMELKVKELLNTNSHWLPFLTYEFSWDEIKGVEYDHNLGAGTKYIVFSEGGGKLSFSTAALYQVYKNKDFDEEENIAFALEPRYSWKRDQTQFVAMASYQADPGDTDNFKYSYNFKLTYFLNSVLGISAEFESRYRNIVSADSEKLDTTTLFSVTLAY</sequence>
<protein>
    <recommendedName>
        <fullName evidence="2">DUF481 domain-containing protein</fullName>
    </recommendedName>
</protein>
<dbReference type="AlphaFoldDB" id="A0A3B1CPQ7"/>
<accession>A0A3B1CPQ7</accession>
<name>A0A3B1CPQ7_9ZZZZ</name>
<gene>
    <name evidence="1" type="ORF">MNBD_NITROSPINAE02-1647</name>
</gene>
<dbReference type="Pfam" id="PF04338">
    <property type="entry name" value="DUF481"/>
    <property type="match status" value="1"/>
</dbReference>
<dbReference type="InterPro" id="IPR007433">
    <property type="entry name" value="DUF481"/>
</dbReference>
<evidence type="ECO:0000313" key="1">
    <source>
        <dbReference type="EMBL" id="VAX25978.1"/>
    </source>
</evidence>
<organism evidence="1">
    <name type="scientific">hydrothermal vent metagenome</name>
    <dbReference type="NCBI Taxonomy" id="652676"/>
    <lineage>
        <taxon>unclassified sequences</taxon>
        <taxon>metagenomes</taxon>
        <taxon>ecological metagenomes</taxon>
    </lineage>
</organism>
<reference evidence="1" key="1">
    <citation type="submission" date="2018-06" db="EMBL/GenBank/DDBJ databases">
        <authorList>
            <person name="Zhirakovskaya E."/>
        </authorList>
    </citation>
    <scope>NUCLEOTIDE SEQUENCE</scope>
</reference>
<dbReference type="EMBL" id="UOGE01000114">
    <property type="protein sequence ID" value="VAX25978.1"/>
    <property type="molecule type" value="Genomic_DNA"/>
</dbReference>